<dbReference type="EMBL" id="CP016540">
    <property type="protein sequence ID" value="ANU25653.1"/>
    <property type="molecule type" value="Genomic_DNA"/>
</dbReference>
<keyword evidence="3" id="KW-1185">Reference proteome</keyword>
<evidence type="ECO:0000313" key="2">
    <source>
        <dbReference type="EMBL" id="ANU25653.1"/>
    </source>
</evidence>
<keyword evidence="1" id="KW-1133">Transmembrane helix</keyword>
<dbReference type="RefSeq" id="WP_065524229.1">
    <property type="nucleotide sequence ID" value="NZ_CP016540.2"/>
</dbReference>
<reference evidence="2" key="1">
    <citation type="submission" date="2016-10" db="EMBL/GenBank/DDBJ databases">
        <authorList>
            <person name="See-Too W.S."/>
        </authorList>
    </citation>
    <scope>NUCLEOTIDE SEQUENCE</scope>
    <source>
        <strain evidence="2">L10.15</strain>
    </source>
</reference>
<dbReference type="OrthoDB" id="2730934at2"/>
<dbReference type="STRING" id="1302659.I858_000990"/>
<evidence type="ECO:0008006" key="4">
    <source>
        <dbReference type="Google" id="ProtNLM"/>
    </source>
</evidence>
<evidence type="ECO:0000313" key="3">
    <source>
        <dbReference type="Proteomes" id="UP000053354"/>
    </source>
</evidence>
<dbReference type="Proteomes" id="UP000053354">
    <property type="component" value="Chromosome"/>
</dbReference>
<gene>
    <name evidence="2" type="ORF">I858_000990</name>
</gene>
<protein>
    <recommendedName>
        <fullName evidence="4">Type 4 fimbrial biogenesis protein PilX N-terminal domain-containing protein</fullName>
    </recommendedName>
</protein>
<keyword evidence="1" id="KW-0812">Transmembrane</keyword>
<proteinExistence type="predicted"/>
<evidence type="ECO:0000256" key="1">
    <source>
        <dbReference type="SAM" id="Phobius"/>
    </source>
</evidence>
<accession>A0A1B1RXJ3</accession>
<dbReference type="AlphaFoldDB" id="A0A1B1RXJ3"/>
<feature type="transmembrane region" description="Helical" evidence="1">
    <location>
        <begin position="12"/>
        <end position="36"/>
    </location>
</feature>
<name>A0A1B1RXJ3_9BACL</name>
<keyword evidence="1" id="KW-0472">Membrane</keyword>
<dbReference type="KEGG" id="pll:I858_000990"/>
<sequence>MKRYLSDNQEGYSLLLTLIIIVLFSILGVSLIAMSFNGTTKNEIREDIVQSSDLASKGIEHANAQITKELNEAVTASGISAVEYVNKLNSVVDKYKCSGNKSITGQATSGAGTNYTVCIFKSVDDSESMMTINSTQKYLRKIITFKSTGISGDKSNILYAKYNIGSTQYPEVLNYAVGAYKVKDKSDTTRFPPIPGEGNLYLNGGVTIKGDLKVDNDLIVSKRGIWKSGSTAISEESLYPEISGVDSRNNSKLFLGGNLYHFTHPARTKENWNYKFTYDDYIDGKDIGNTSYYSKYTDDTKLFFNEIKPKRVNQFVDIKPIDFTSKKVAIYFDSNNLNSYKNKLNDFKFSNIVSSSDVYLATTYVTNEKVDSKCKKNCEMKVAYKYDNDYVLSGTNIFGKPDIKNSGKFATSGNLSISAESTTFNNGAYVGGNLNITGNTAIKGIIYVKGNLTITNANLDSDAIFYVDGTVTITKSVIAGIVYKDASNEPKKNRIGSLIIFSKGDIKLSNNSEYQSTASDFKAYFYSEKTMELYGVGSNIIINGGISARKIILNAVRGDTQPGRSCFFCNSSLDVDNISDQKKKDSRLQIIYNPEIIRTYSELDIDEEPWINNISPPIELERSYNSP</sequence>
<organism evidence="2 3">
    <name type="scientific">Planococcus versutus</name>
    <dbReference type="NCBI Taxonomy" id="1302659"/>
    <lineage>
        <taxon>Bacteria</taxon>
        <taxon>Bacillati</taxon>
        <taxon>Bacillota</taxon>
        <taxon>Bacilli</taxon>
        <taxon>Bacillales</taxon>
        <taxon>Caryophanaceae</taxon>
        <taxon>Planococcus</taxon>
    </lineage>
</organism>